<dbReference type="EMBL" id="CAJZBQ010000004">
    <property type="protein sequence ID" value="CAG9311317.1"/>
    <property type="molecule type" value="Genomic_DNA"/>
</dbReference>
<evidence type="ECO:0000313" key="2">
    <source>
        <dbReference type="EMBL" id="CAG9311317.1"/>
    </source>
</evidence>
<sequence length="321" mass="36134">MFILLALSMDSGNEKMVSIFVLSSSTRLYILKNQLSFLSSLSNHHNILLTLFYFFIKIYMGACFGNASKNSKPHKPDTPRPVSNTTPSTAVKDIKISSKVQEPDKVLKVSCKSPRFELSLRYRHEVPIYDLKDQISKLRPDIDISEYSIHKGQLEVLDPTATLKQLGIVPDDKLRLKRVKAIDIPVVEKEIIGAHNSNASIKSSNGKSHANENESSSKEERKSAKELWRTAMPSPQAKQLIKFNPFDVSSTTNNTHDQSLKERHFPQAQAGFQVKHIGSVVESDESNLGEKKGVESGRTNRRRPTDLFKDLQGPFSLIRDM</sequence>
<gene>
    <name evidence="2" type="ORF">BSTOLATCC_MIC3607</name>
</gene>
<evidence type="ECO:0000256" key="1">
    <source>
        <dbReference type="SAM" id="MobiDB-lite"/>
    </source>
</evidence>
<dbReference type="Proteomes" id="UP001162131">
    <property type="component" value="Unassembled WGS sequence"/>
</dbReference>
<comment type="caution">
    <text evidence="2">The sequence shown here is derived from an EMBL/GenBank/DDBJ whole genome shotgun (WGS) entry which is preliminary data.</text>
</comment>
<name>A0AAU9IDH6_9CILI</name>
<accession>A0AAU9IDH6</accession>
<keyword evidence="3" id="KW-1185">Reference proteome</keyword>
<organism evidence="2 3">
    <name type="scientific">Blepharisma stoltei</name>
    <dbReference type="NCBI Taxonomy" id="1481888"/>
    <lineage>
        <taxon>Eukaryota</taxon>
        <taxon>Sar</taxon>
        <taxon>Alveolata</taxon>
        <taxon>Ciliophora</taxon>
        <taxon>Postciliodesmatophora</taxon>
        <taxon>Heterotrichea</taxon>
        <taxon>Heterotrichida</taxon>
        <taxon>Blepharismidae</taxon>
        <taxon>Blepharisma</taxon>
    </lineage>
</organism>
<feature type="region of interest" description="Disordered" evidence="1">
    <location>
        <begin position="282"/>
        <end position="308"/>
    </location>
</feature>
<feature type="region of interest" description="Disordered" evidence="1">
    <location>
        <begin position="198"/>
        <end position="227"/>
    </location>
</feature>
<reference evidence="2" key="1">
    <citation type="submission" date="2021-09" db="EMBL/GenBank/DDBJ databases">
        <authorList>
            <consortium name="AG Swart"/>
            <person name="Singh M."/>
            <person name="Singh A."/>
            <person name="Seah K."/>
            <person name="Emmerich C."/>
        </authorList>
    </citation>
    <scope>NUCLEOTIDE SEQUENCE</scope>
    <source>
        <strain evidence="2">ATCC30299</strain>
    </source>
</reference>
<feature type="compositionally biased region" description="Basic and acidic residues" evidence="1">
    <location>
        <begin position="209"/>
        <end position="227"/>
    </location>
</feature>
<protein>
    <recommendedName>
        <fullName evidence="4">Ubiquitin-like domain-containing protein</fullName>
    </recommendedName>
</protein>
<evidence type="ECO:0000313" key="3">
    <source>
        <dbReference type="Proteomes" id="UP001162131"/>
    </source>
</evidence>
<dbReference type="AlphaFoldDB" id="A0AAU9IDH6"/>
<evidence type="ECO:0008006" key="4">
    <source>
        <dbReference type="Google" id="ProtNLM"/>
    </source>
</evidence>
<proteinExistence type="predicted"/>